<dbReference type="KEGG" id="bsd:BLASA_1836"/>
<dbReference type="AlphaFoldDB" id="H6RP93"/>
<name>H6RP93_BLASD</name>
<gene>
    <name evidence="1" type="ordered locus">BLASA_1836</name>
</gene>
<proteinExistence type="predicted"/>
<sequence>MAAAVSAETQSGDLDAERHRREMPLYPTSDSSSLTPEQLARLDDTFFASNPASYWRARIDDLLREPTPIDYRSALAAQVTGYGLDESLLSMTAPTEAERELQRALDAFALRHHLAESLLRLVHAVITGWNTPGSNIWVSLTSNRDSGYELVKELRDFAGQGEVPANLFMPAADVKALAEDPPSNVVSAIRMHWRWVQRAMRLLVGEGLEASVGNNKLKHGLAVRAHDELRVNFMAESPAPDGSVRLSAIKSGSSIVDARAIEFLERLPGRHEHAGSWEITVLNLRPAPLIAEALMLSTVWASVFATAAADRFVGPDEAKPRHPGLLLGPPPEAIVREVLGYRQALTVSTKTGTSRGLSVETANGIVELKQTAPGSTAIIVDD</sequence>
<accession>H6RP93</accession>
<reference evidence="2" key="2">
    <citation type="submission" date="2012-02" db="EMBL/GenBank/DDBJ databases">
        <title>Complete genome sequence of Blastococcus saxobsidens strain DD2.</title>
        <authorList>
            <person name="Genoscope."/>
        </authorList>
    </citation>
    <scope>NUCLEOTIDE SEQUENCE [LARGE SCALE GENOMIC DNA]</scope>
    <source>
        <strain evidence="2">DD2</strain>
    </source>
</reference>
<evidence type="ECO:0000313" key="1">
    <source>
        <dbReference type="EMBL" id="CCG02754.1"/>
    </source>
</evidence>
<reference evidence="1 2" key="1">
    <citation type="journal article" date="2012" name="J. Bacteriol.">
        <title>Genome Sequence of Blastococcus saxobsidens DD2, a Stone-Inhabiting Bacterium.</title>
        <authorList>
            <person name="Chouaia B."/>
            <person name="Crotti E."/>
            <person name="Brusetti L."/>
            <person name="Daffonchio D."/>
            <person name="Essoussi I."/>
            <person name="Nouioui I."/>
            <person name="Sbissi I."/>
            <person name="Ghodhbane-Gtari F."/>
            <person name="Gtari M."/>
            <person name="Vacherie B."/>
            <person name="Barbe V."/>
            <person name="Medigue C."/>
            <person name="Gury J."/>
            <person name="Pujic P."/>
            <person name="Normand P."/>
        </authorList>
    </citation>
    <scope>NUCLEOTIDE SEQUENCE [LARGE SCALE GENOMIC DNA]</scope>
    <source>
        <strain evidence="1 2">DD2</strain>
    </source>
</reference>
<protein>
    <submittedName>
        <fullName evidence="1">Uncharacterized protein</fullName>
    </submittedName>
</protein>
<dbReference type="Proteomes" id="UP000007517">
    <property type="component" value="Chromosome"/>
</dbReference>
<dbReference type="HOGENOM" id="CLU_059149_0_0_11"/>
<evidence type="ECO:0000313" key="2">
    <source>
        <dbReference type="Proteomes" id="UP000007517"/>
    </source>
</evidence>
<dbReference type="eggNOG" id="ENOG503351V">
    <property type="taxonomic scope" value="Bacteria"/>
</dbReference>
<keyword evidence="2" id="KW-1185">Reference proteome</keyword>
<organism evidence="1 2">
    <name type="scientific">Blastococcus saxobsidens (strain DD2)</name>
    <dbReference type="NCBI Taxonomy" id="1146883"/>
    <lineage>
        <taxon>Bacteria</taxon>
        <taxon>Bacillati</taxon>
        <taxon>Actinomycetota</taxon>
        <taxon>Actinomycetes</taxon>
        <taxon>Geodermatophilales</taxon>
        <taxon>Geodermatophilaceae</taxon>
        <taxon>Blastococcus</taxon>
    </lineage>
</organism>
<dbReference type="EMBL" id="FO117623">
    <property type="protein sequence ID" value="CCG02754.1"/>
    <property type="molecule type" value="Genomic_DNA"/>
</dbReference>